<proteinExistence type="predicted"/>
<dbReference type="Gene3D" id="1.25.10.10">
    <property type="entry name" value="Leucine-rich Repeat Variant"/>
    <property type="match status" value="1"/>
</dbReference>
<dbReference type="InterPro" id="IPR051023">
    <property type="entry name" value="PP2A_Regulatory_Subunit_A"/>
</dbReference>
<organism evidence="4 5">
    <name type="scientific">Acrobeloides nanus</name>
    <dbReference type="NCBI Taxonomy" id="290746"/>
    <lineage>
        <taxon>Eukaryota</taxon>
        <taxon>Metazoa</taxon>
        <taxon>Ecdysozoa</taxon>
        <taxon>Nematoda</taxon>
        <taxon>Chromadorea</taxon>
        <taxon>Rhabditida</taxon>
        <taxon>Tylenchina</taxon>
        <taxon>Cephalobomorpha</taxon>
        <taxon>Cephaloboidea</taxon>
        <taxon>Cephalobidae</taxon>
        <taxon>Acrobeloides</taxon>
    </lineage>
</organism>
<protein>
    <submittedName>
        <fullName evidence="5">Uncharacterized protein</fullName>
    </submittedName>
</protein>
<dbReference type="GO" id="GO:0019888">
    <property type="term" value="F:protein phosphatase regulator activity"/>
    <property type="evidence" value="ECO:0007669"/>
    <property type="project" value="TreeGrafter"/>
</dbReference>
<dbReference type="GO" id="GO:0005737">
    <property type="term" value="C:cytoplasm"/>
    <property type="evidence" value="ECO:0007669"/>
    <property type="project" value="TreeGrafter"/>
</dbReference>
<keyword evidence="4" id="KW-1185">Reference proteome</keyword>
<evidence type="ECO:0000313" key="5">
    <source>
        <dbReference type="WBParaSite" id="ACRNAN_scaffold580.g29714.t1"/>
    </source>
</evidence>
<sequence length="1107" mass="125760">MNDSNKNVYYSAMQQLGPFIATFADPNKTGVEIRDGRVIRVRTISGSSRKSSTSSTANLNTSNISLSSITSPSPTKMNEMIEDDFFEIPKGFRLPGEELAREEPESKNEFDSTGDTVGDTFDEPSDEPLMDVENENDFNKSFADVDPSVEGTEPIHDESKKQIHSSSNENHITGEFDEPSEYPPSIVFELTDEDLKIHEENFFEYIEEIKAQKLENHQETGIEYQLKAVTLEENEVVLSESGKDGKEERKIGALSPTSSSTSTRYWSFESSNFDLESELEAYSTRSSAAKQQIQITTITTNASNGVIIPKLNLELDVCDTSTSPQENMDSPKIPSHMDSSFWQRRFDLLKDSVQELVRKKKPKSLSPEPKSPAGEQGQKTPVRRTSPQHQHQGGGGGVGTPKHLATVSEDEEEKDTSPQSSSMMSSTLSQSLSSSLSFIRAKARLPPLAQLREPQKSSPPPPTPPQKFGATEWGWNDFNEPRRRTSSSNSLGPYGHIISSGLTEEECQYIRKNKQDIIPHALLDCLLGIEVSYDIEQQEVVQHLARNFPAIAFTLGQRNWVYLKGFYQKMANHFMLPVRATLARSMHEIAQIIGSELTDKDLVPIFENFLKDEYEVQLGLLNHLYDFYKMVSPSIREHLATQLGAFIGVEGSRNWRLRHDLAEQCIKLCRLYSSSQINDYISCYAMTFANDSFAEVRKKGVELLAEVLSIFIRDEWTPEKQRMPLTEALLNDARRSFFKTTSWRRRQSWGHVLETILRKNLLTPEQFFDYFANDLLALSKDSISQVRLTFCHVMKHIDTNSKKCQEIREMLQNLEANEEDMEIQLQAKFALGKTTPHGGEVDLSSYGDMMKKKEEKMWHAIHEYQRAQFGVDFEKKGFKNGSPSLDRKSEGSPSLSRNQNISNNSFDIRMKTYVSLAEPEPDALDFEDELEEQEHKAFPSTSQDQKMDSQPKMNENETGVAAQSNLNEAMKKLLADHNMSEEEFVEFIRNYGGKSSLHEAVSELKEHVEKVRGNEKLAKKSHEDQKLDEQDQEIEHVKEIEEPVQFVEEHDKVEENEEVEDSKEERVQTENVQIKVASEDLVTDDHKVQPEIQDPIIEKKSGLGSEV</sequence>
<accession>A0A914E766</accession>
<feature type="compositionally biased region" description="Polar residues" evidence="3">
    <location>
        <begin position="891"/>
        <end position="902"/>
    </location>
</feature>
<evidence type="ECO:0000313" key="4">
    <source>
        <dbReference type="Proteomes" id="UP000887540"/>
    </source>
</evidence>
<feature type="region of interest" description="Disordered" evidence="3">
    <location>
        <begin position="880"/>
        <end position="902"/>
    </location>
</feature>
<feature type="region of interest" description="Disordered" evidence="3">
    <location>
        <begin position="1050"/>
        <end position="1107"/>
    </location>
</feature>
<evidence type="ECO:0000256" key="2">
    <source>
        <dbReference type="SAM" id="Coils"/>
    </source>
</evidence>
<feature type="coiled-coil region" evidence="2">
    <location>
        <begin position="797"/>
        <end position="831"/>
    </location>
</feature>
<feature type="region of interest" description="Disordered" evidence="3">
    <location>
        <begin position="358"/>
        <end position="429"/>
    </location>
</feature>
<evidence type="ECO:0000256" key="1">
    <source>
        <dbReference type="ARBA" id="ARBA00022737"/>
    </source>
</evidence>
<keyword evidence="1" id="KW-0677">Repeat</keyword>
<feature type="region of interest" description="Disordered" evidence="3">
    <location>
        <begin position="450"/>
        <end position="493"/>
    </location>
</feature>
<feature type="compositionally biased region" description="Acidic residues" evidence="3">
    <location>
        <begin position="120"/>
        <end position="136"/>
    </location>
</feature>
<feature type="region of interest" description="Disordered" evidence="3">
    <location>
        <begin position="44"/>
        <end position="75"/>
    </location>
</feature>
<feature type="compositionally biased region" description="Polar residues" evidence="3">
    <location>
        <begin position="377"/>
        <end position="387"/>
    </location>
</feature>
<dbReference type="WBParaSite" id="ACRNAN_scaffold580.g29714.t1">
    <property type="protein sequence ID" value="ACRNAN_scaffold580.g29714.t1"/>
    <property type="gene ID" value="ACRNAN_scaffold580.g29714"/>
</dbReference>
<feature type="region of interest" description="Disordered" evidence="3">
    <location>
        <begin position="97"/>
        <end position="183"/>
    </location>
</feature>
<feature type="region of interest" description="Disordered" evidence="3">
    <location>
        <begin position="928"/>
        <end position="952"/>
    </location>
</feature>
<dbReference type="PANTHER" id="PTHR10648">
    <property type="entry name" value="SERINE/THREONINE-PROTEIN PHOSPHATASE PP2A 65 KDA REGULATORY SUBUNIT"/>
    <property type="match status" value="1"/>
</dbReference>
<feature type="compositionally biased region" description="Basic and acidic residues" evidence="3">
    <location>
        <begin position="241"/>
        <end position="251"/>
    </location>
</feature>
<dbReference type="PANTHER" id="PTHR10648:SF1">
    <property type="entry name" value="SERINE_THREONINE-PROTEIN PHOSPHATASE 4 REGULATORY SUBUNIT 1"/>
    <property type="match status" value="1"/>
</dbReference>
<feature type="compositionally biased region" description="Basic and acidic residues" evidence="3">
    <location>
        <begin position="97"/>
        <end position="110"/>
    </location>
</feature>
<name>A0A914E766_9BILA</name>
<dbReference type="Proteomes" id="UP000887540">
    <property type="component" value="Unplaced"/>
</dbReference>
<feature type="region of interest" description="Disordered" evidence="3">
    <location>
        <begin position="239"/>
        <end position="258"/>
    </location>
</feature>
<dbReference type="InterPro" id="IPR016024">
    <property type="entry name" value="ARM-type_fold"/>
</dbReference>
<dbReference type="SUPFAM" id="SSF48371">
    <property type="entry name" value="ARM repeat"/>
    <property type="match status" value="1"/>
</dbReference>
<reference evidence="5" key="1">
    <citation type="submission" date="2022-11" db="UniProtKB">
        <authorList>
            <consortium name="WormBaseParasite"/>
        </authorList>
    </citation>
    <scope>IDENTIFICATION</scope>
</reference>
<keyword evidence="2" id="KW-0175">Coiled coil</keyword>
<dbReference type="InterPro" id="IPR011989">
    <property type="entry name" value="ARM-like"/>
</dbReference>
<evidence type="ECO:0000256" key="3">
    <source>
        <dbReference type="SAM" id="MobiDB-lite"/>
    </source>
</evidence>
<feature type="compositionally biased region" description="Low complexity" evidence="3">
    <location>
        <begin position="417"/>
        <end position="429"/>
    </location>
</feature>
<dbReference type="AlphaFoldDB" id="A0A914E766"/>